<dbReference type="Pfam" id="PF13561">
    <property type="entry name" value="adh_short_C2"/>
    <property type="match status" value="1"/>
</dbReference>
<dbReference type="Proteomes" id="UP001472866">
    <property type="component" value="Chromosome 03"/>
</dbReference>
<dbReference type="PRINTS" id="PR00080">
    <property type="entry name" value="SDRFAMILY"/>
</dbReference>
<dbReference type="InterPro" id="IPR002347">
    <property type="entry name" value="SDR_fam"/>
</dbReference>
<dbReference type="EMBL" id="CP151503">
    <property type="protein sequence ID" value="WZN61000.1"/>
    <property type="molecule type" value="Genomic_DNA"/>
</dbReference>
<proteinExistence type="inferred from homology"/>
<dbReference type="NCBIfam" id="NF005559">
    <property type="entry name" value="PRK07231.1"/>
    <property type="match status" value="1"/>
</dbReference>
<dbReference type="Gene3D" id="3.40.50.720">
    <property type="entry name" value="NAD(P)-binding Rossmann-like Domain"/>
    <property type="match status" value="1"/>
</dbReference>
<dbReference type="InterPro" id="IPR036291">
    <property type="entry name" value="NAD(P)-bd_dom_sf"/>
</dbReference>
<dbReference type="SUPFAM" id="SSF51735">
    <property type="entry name" value="NAD(P)-binding Rossmann-fold domains"/>
    <property type="match status" value="1"/>
</dbReference>
<evidence type="ECO:0000313" key="2">
    <source>
        <dbReference type="EMBL" id="WZN61000.1"/>
    </source>
</evidence>
<dbReference type="PANTHER" id="PTHR43943:SF2">
    <property type="entry name" value="DEHYDROGENASE_REDUCTASE 4"/>
    <property type="match status" value="1"/>
</dbReference>
<evidence type="ECO:0000256" key="1">
    <source>
        <dbReference type="ARBA" id="ARBA00006484"/>
    </source>
</evidence>
<keyword evidence="3" id="KW-1185">Reference proteome</keyword>
<dbReference type="InterPro" id="IPR020904">
    <property type="entry name" value="Sc_DH/Rdtase_CS"/>
</dbReference>
<dbReference type="FunFam" id="3.40.50.720:FF:000084">
    <property type="entry name" value="Short-chain dehydrogenase reductase"/>
    <property type="match status" value="1"/>
</dbReference>
<dbReference type="AlphaFoldDB" id="A0AAX4P3P8"/>
<name>A0AAX4P3P8_9CHLO</name>
<evidence type="ECO:0000313" key="3">
    <source>
        <dbReference type="Proteomes" id="UP001472866"/>
    </source>
</evidence>
<gene>
    <name evidence="2" type="ORF">HKI87_03g25340</name>
</gene>
<sequence>MGQRRRVALVTAATEGIGYAIARRLAKDGAHVVLSSRRQANVDRAVSTLKAEGLSVSGRVCHVGNQEHRKTLVEDTVTRYGKIDVFVSNAAVNPTTESIREMSAQAVDKLVDVNFKSAIFLYQLVAPHMARDGSIVFVSSVTAYNPALPLSLYATCKTALLGLTKAVAQEMAESGVRVNCVAPGFVPTKFSSALTATEEMTDMLKGQTMLKRLGTPEEIAGAVAFLSSRDAAYVTGETLVVSGGMQSKL</sequence>
<comment type="similarity">
    <text evidence="1">Belongs to the short-chain dehydrogenases/reductases (SDR) family.</text>
</comment>
<accession>A0AAX4P3P8</accession>
<reference evidence="2 3" key="1">
    <citation type="submission" date="2024-03" db="EMBL/GenBank/DDBJ databases">
        <title>Complete genome sequence of the green alga Chloropicon roscoffensis RCC1871.</title>
        <authorList>
            <person name="Lemieux C."/>
            <person name="Pombert J.-F."/>
            <person name="Otis C."/>
            <person name="Turmel M."/>
        </authorList>
    </citation>
    <scope>NUCLEOTIDE SEQUENCE [LARGE SCALE GENOMIC DNA]</scope>
    <source>
        <strain evidence="2 3">RCC1871</strain>
    </source>
</reference>
<dbReference type="PROSITE" id="PS00061">
    <property type="entry name" value="ADH_SHORT"/>
    <property type="match status" value="1"/>
</dbReference>
<dbReference type="PRINTS" id="PR00081">
    <property type="entry name" value="GDHRDH"/>
</dbReference>
<organism evidence="2 3">
    <name type="scientific">Chloropicon roscoffensis</name>
    <dbReference type="NCBI Taxonomy" id="1461544"/>
    <lineage>
        <taxon>Eukaryota</taxon>
        <taxon>Viridiplantae</taxon>
        <taxon>Chlorophyta</taxon>
        <taxon>Chloropicophyceae</taxon>
        <taxon>Chloropicales</taxon>
        <taxon>Chloropicaceae</taxon>
        <taxon>Chloropicon</taxon>
    </lineage>
</organism>
<dbReference type="PANTHER" id="PTHR43943">
    <property type="entry name" value="DEHYDROGENASE/REDUCTASE (SDR FAMILY) MEMBER 4"/>
    <property type="match status" value="1"/>
</dbReference>
<protein>
    <submittedName>
        <fullName evidence="2">Glucose/ribitol dehydrogenase</fullName>
    </submittedName>
</protein>